<dbReference type="Pfam" id="PF00106">
    <property type="entry name" value="adh_short"/>
    <property type="match status" value="1"/>
</dbReference>
<sequence>MYHFSGVGLDSGLARICHESCPREPVHQSHCIQRFPVSFPDEAGWTGRTVLVTGGSSGIGAQIVRAMAAQGDRVWLTYHRGEERALALLQEVGGDGDRGHLALPLDQGNWAQVQELVSKLPGPVDIRCGGSVSQKPGSCMARSWTRPWGSESIRDC</sequence>
<dbReference type="EMBL" id="RAVZ01000003">
    <property type="protein sequence ID" value="RKG93858.1"/>
    <property type="molecule type" value="Genomic_DNA"/>
</dbReference>
<proteinExistence type="inferred from homology"/>
<organism evidence="3 4">
    <name type="scientific">Corallococcus terminator</name>
    <dbReference type="NCBI Taxonomy" id="2316733"/>
    <lineage>
        <taxon>Bacteria</taxon>
        <taxon>Pseudomonadati</taxon>
        <taxon>Myxococcota</taxon>
        <taxon>Myxococcia</taxon>
        <taxon>Myxococcales</taxon>
        <taxon>Cystobacterineae</taxon>
        <taxon>Myxococcaceae</taxon>
        <taxon>Corallococcus</taxon>
    </lineage>
</organism>
<name>A0A3A8JFZ2_9BACT</name>
<dbReference type="GO" id="GO:0016491">
    <property type="term" value="F:oxidoreductase activity"/>
    <property type="evidence" value="ECO:0007669"/>
    <property type="project" value="UniProtKB-KW"/>
</dbReference>
<dbReference type="PANTHER" id="PTHR43639">
    <property type="entry name" value="OXIDOREDUCTASE, SHORT-CHAIN DEHYDROGENASE/REDUCTASE FAMILY (AFU_ORTHOLOGUE AFUA_5G02870)"/>
    <property type="match status" value="1"/>
</dbReference>
<dbReference type="SUPFAM" id="SSF51735">
    <property type="entry name" value="NAD(P)-binding Rossmann-fold domains"/>
    <property type="match status" value="1"/>
</dbReference>
<evidence type="ECO:0000313" key="3">
    <source>
        <dbReference type="EMBL" id="RKG93858.1"/>
    </source>
</evidence>
<dbReference type="InterPro" id="IPR002347">
    <property type="entry name" value="SDR_fam"/>
</dbReference>
<keyword evidence="2" id="KW-0560">Oxidoreductase</keyword>
<gene>
    <name evidence="3" type="ORF">D7V88_00790</name>
</gene>
<dbReference type="PANTHER" id="PTHR43639:SF1">
    <property type="entry name" value="SHORT-CHAIN DEHYDROGENASE_REDUCTASE FAMILY PROTEIN"/>
    <property type="match status" value="1"/>
</dbReference>
<evidence type="ECO:0000256" key="1">
    <source>
        <dbReference type="ARBA" id="ARBA00006484"/>
    </source>
</evidence>
<protein>
    <submittedName>
        <fullName evidence="3">SDR family NAD(P)-dependent oxidoreductase</fullName>
    </submittedName>
</protein>
<reference evidence="4" key="1">
    <citation type="submission" date="2018-09" db="EMBL/GenBank/DDBJ databases">
        <authorList>
            <person name="Livingstone P.G."/>
            <person name="Whitworth D.E."/>
        </authorList>
    </citation>
    <scope>NUCLEOTIDE SEQUENCE [LARGE SCALE GENOMIC DNA]</scope>
    <source>
        <strain evidence="4">CA054A</strain>
    </source>
</reference>
<dbReference type="AlphaFoldDB" id="A0A3A8JFZ2"/>
<dbReference type="InterPro" id="IPR036291">
    <property type="entry name" value="NAD(P)-bd_dom_sf"/>
</dbReference>
<dbReference type="Gene3D" id="3.40.50.720">
    <property type="entry name" value="NAD(P)-binding Rossmann-like Domain"/>
    <property type="match status" value="1"/>
</dbReference>
<keyword evidence="4" id="KW-1185">Reference proteome</keyword>
<dbReference type="Proteomes" id="UP000268094">
    <property type="component" value="Unassembled WGS sequence"/>
</dbReference>
<evidence type="ECO:0000313" key="4">
    <source>
        <dbReference type="Proteomes" id="UP000268094"/>
    </source>
</evidence>
<comment type="similarity">
    <text evidence="1">Belongs to the short-chain dehydrogenases/reductases (SDR) family.</text>
</comment>
<accession>A0A3A8JFZ2</accession>
<evidence type="ECO:0000256" key="2">
    <source>
        <dbReference type="ARBA" id="ARBA00023002"/>
    </source>
</evidence>
<comment type="caution">
    <text evidence="3">The sequence shown here is derived from an EMBL/GenBank/DDBJ whole genome shotgun (WGS) entry which is preliminary data.</text>
</comment>